<gene>
    <name evidence="2" type="ORF">CLV52_0006</name>
</gene>
<protein>
    <submittedName>
        <fullName evidence="2">Uncharacterized protein</fullName>
    </submittedName>
</protein>
<dbReference type="OrthoDB" id="4964511at2"/>
<organism evidence="2 3">
    <name type="scientific">Amnibacterium kyonggiense</name>
    <dbReference type="NCBI Taxonomy" id="595671"/>
    <lineage>
        <taxon>Bacteria</taxon>
        <taxon>Bacillati</taxon>
        <taxon>Actinomycetota</taxon>
        <taxon>Actinomycetes</taxon>
        <taxon>Micrococcales</taxon>
        <taxon>Microbacteriaceae</taxon>
        <taxon>Amnibacterium</taxon>
    </lineage>
</organism>
<comment type="caution">
    <text evidence="2">The sequence shown here is derived from an EMBL/GenBank/DDBJ whole genome shotgun (WGS) entry which is preliminary data.</text>
</comment>
<keyword evidence="1" id="KW-0472">Membrane</keyword>
<keyword evidence="1" id="KW-1133">Transmembrane helix</keyword>
<reference evidence="2 3" key="1">
    <citation type="submission" date="2019-03" db="EMBL/GenBank/DDBJ databases">
        <title>Genomic Encyclopedia of Archaeal and Bacterial Type Strains, Phase II (KMG-II): from individual species to whole genera.</title>
        <authorList>
            <person name="Goeker M."/>
        </authorList>
    </citation>
    <scope>NUCLEOTIDE SEQUENCE [LARGE SCALE GENOMIC DNA]</scope>
    <source>
        <strain evidence="2 3">DSM 24782</strain>
    </source>
</reference>
<dbReference type="EMBL" id="SOAM01000001">
    <property type="protein sequence ID" value="TDS79477.1"/>
    <property type="molecule type" value="Genomic_DNA"/>
</dbReference>
<feature type="transmembrane region" description="Helical" evidence="1">
    <location>
        <begin position="75"/>
        <end position="94"/>
    </location>
</feature>
<evidence type="ECO:0000256" key="1">
    <source>
        <dbReference type="SAM" id="Phobius"/>
    </source>
</evidence>
<dbReference type="AlphaFoldDB" id="A0A4R7FP21"/>
<dbReference type="RefSeq" id="WP_133763697.1">
    <property type="nucleotide sequence ID" value="NZ_BAAARP010000001.1"/>
</dbReference>
<evidence type="ECO:0000313" key="2">
    <source>
        <dbReference type="EMBL" id="TDS79477.1"/>
    </source>
</evidence>
<feature type="transmembrane region" description="Helical" evidence="1">
    <location>
        <begin position="101"/>
        <end position="120"/>
    </location>
</feature>
<name>A0A4R7FP21_9MICO</name>
<keyword evidence="1" id="KW-0812">Transmembrane</keyword>
<evidence type="ECO:0000313" key="3">
    <source>
        <dbReference type="Proteomes" id="UP000295344"/>
    </source>
</evidence>
<feature type="transmembrane region" description="Helical" evidence="1">
    <location>
        <begin position="32"/>
        <end position="55"/>
    </location>
</feature>
<keyword evidence="3" id="KW-1185">Reference proteome</keyword>
<dbReference type="Proteomes" id="UP000295344">
    <property type="component" value="Unassembled WGS sequence"/>
</dbReference>
<sequence>MTTAMPPAVRRAARTVRADLPGLATVPTVGRFAVALVVAVLGSLAACAVVAAAAVALVPSLAGYDHLHVGDWAKLTVIGVVLACFGWPFAAAIWSRARLPFLVLTIVVTVASFVPDLWILRQGQPALGVLALAVMHVAVAVVTYPVLVLVAPQRRRAVPARAVREPGDTRPVKTT</sequence>
<feature type="transmembrane region" description="Helical" evidence="1">
    <location>
        <begin position="126"/>
        <end position="151"/>
    </location>
</feature>
<proteinExistence type="predicted"/>
<accession>A0A4R7FP21</accession>